<name>A0A811SJW9_9POAL</name>
<organism evidence="2 3">
    <name type="scientific">Miscanthus lutarioriparius</name>
    <dbReference type="NCBI Taxonomy" id="422564"/>
    <lineage>
        <taxon>Eukaryota</taxon>
        <taxon>Viridiplantae</taxon>
        <taxon>Streptophyta</taxon>
        <taxon>Embryophyta</taxon>
        <taxon>Tracheophyta</taxon>
        <taxon>Spermatophyta</taxon>
        <taxon>Magnoliopsida</taxon>
        <taxon>Liliopsida</taxon>
        <taxon>Poales</taxon>
        <taxon>Poaceae</taxon>
        <taxon>PACMAD clade</taxon>
        <taxon>Panicoideae</taxon>
        <taxon>Andropogonodae</taxon>
        <taxon>Andropogoneae</taxon>
        <taxon>Saccharinae</taxon>
        <taxon>Miscanthus</taxon>
    </lineage>
</organism>
<dbReference type="CDD" id="cd02120">
    <property type="entry name" value="PA_subtilisin_like"/>
    <property type="match status" value="1"/>
</dbReference>
<keyword evidence="3" id="KW-1185">Reference proteome</keyword>
<comment type="caution">
    <text evidence="2">The sequence shown here is derived from an EMBL/GenBank/DDBJ whole genome shotgun (WGS) entry which is preliminary data.</text>
</comment>
<dbReference type="Pfam" id="PF17766">
    <property type="entry name" value="fn3_6"/>
    <property type="match status" value="1"/>
</dbReference>
<sequence>MHRCDNASLASVNATGKVVLCYAPEDVNINPPRQGLFNAISNVKKVGARGLIFAGYSSNVLDKADSCNGVMPCVLVDFEIANRIAFYMINTRNATFKATFTARQMVQGVYTFGSLAWSDDGGAHSVRIPIAVRSVIQDFVADVS</sequence>
<reference evidence="2" key="1">
    <citation type="submission" date="2020-10" db="EMBL/GenBank/DDBJ databases">
        <authorList>
            <person name="Han B."/>
            <person name="Lu T."/>
            <person name="Zhao Q."/>
            <person name="Huang X."/>
            <person name="Zhao Y."/>
        </authorList>
    </citation>
    <scope>NUCLEOTIDE SEQUENCE</scope>
</reference>
<protein>
    <recommendedName>
        <fullName evidence="1">Subtilisin-like protease fibronectin type-III domain-containing protein</fullName>
    </recommendedName>
</protein>
<gene>
    <name evidence="2" type="ORF">NCGR_LOCUS65314</name>
</gene>
<evidence type="ECO:0000259" key="1">
    <source>
        <dbReference type="Pfam" id="PF17766"/>
    </source>
</evidence>
<accession>A0A811SJW9</accession>
<proteinExistence type="predicted"/>
<feature type="domain" description="Subtilisin-like protease fibronectin type-III" evidence="1">
    <location>
        <begin position="91"/>
        <end position="132"/>
    </location>
</feature>
<dbReference type="EMBL" id="CAJGYO010000159">
    <property type="protein sequence ID" value="CAD6341216.1"/>
    <property type="molecule type" value="Genomic_DNA"/>
</dbReference>
<evidence type="ECO:0000313" key="3">
    <source>
        <dbReference type="Proteomes" id="UP000604825"/>
    </source>
</evidence>
<dbReference type="Proteomes" id="UP000604825">
    <property type="component" value="Unassembled WGS sequence"/>
</dbReference>
<dbReference type="Gene3D" id="3.50.30.30">
    <property type="match status" value="1"/>
</dbReference>
<dbReference type="AlphaFoldDB" id="A0A811SJW9"/>
<evidence type="ECO:0000313" key="2">
    <source>
        <dbReference type="EMBL" id="CAD6341216.1"/>
    </source>
</evidence>
<dbReference type="InterPro" id="IPR041469">
    <property type="entry name" value="Subtilisin-like_FN3"/>
</dbReference>
<dbReference type="OrthoDB" id="4803627at2759"/>